<reference evidence="4" key="1">
    <citation type="submission" date="2011-11" db="EMBL/GenBank/DDBJ databases">
        <title>Complete sequence of Desulfosporosinus orientis DSM 765.</title>
        <authorList>
            <person name="Lucas S."/>
            <person name="Han J."/>
            <person name="Lapidus A."/>
            <person name="Cheng J.-F."/>
            <person name="Goodwin L."/>
            <person name="Pitluck S."/>
            <person name="Peters L."/>
            <person name="Ovchinnikova G."/>
            <person name="Teshima H."/>
            <person name="Detter J.C."/>
            <person name="Han C."/>
            <person name="Tapia R."/>
            <person name="Land M."/>
            <person name="Hauser L."/>
            <person name="Kyrpides N."/>
            <person name="Ivanova N."/>
            <person name="Pagani I."/>
            <person name="Pester M."/>
            <person name="Spring S."/>
            <person name="Ollivier B."/>
            <person name="Rattei T."/>
            <person name="Klenk H.-P."/>
            <person name="Wagner M."/>
            <person name="Loy A."/>
            <person name="Woyke T."/>
        </authorList>
    </citation>
    <scope>NUCLEOTIDE SEQUENCE [LARGE SCALE GENOMIC DNA]</scope>
    <source>
        <strain evidence="4">ATCC 19365 / DSM 765 / NCIMB 8382 / VKM B-1628</strain>
    </source>
</reference>
<sequence length="388" mass="43339">MKKLFGVSVLSVLLLFGQPLMVLADSNSRTINFDDIESIITENNLTVQMNENNRLKSYANYSGLKGDIKDLEDDIENLNDQRDGTSDTTQIITIAAQKRALLEALKQAERYQVDKPTLEAIADLQASMNNDIQVLTAETAFINYNQTSLDLANTSLNVETLQDQLIAKELQESLGLVANNDVNVLRTQLVGLKTGLESTKYKQDSLERQLKNLLNDQENDLVIGSIPSDSDNFVIEDQEGDLAKALENSYAIKLQEDQIVILQAALDRAKKDHGMSSTDYKQANYDLDNANLKLTQLKDTLTSSYYNMVDSISSLQSDLRHAKQTLADKKVTLSNAQLEKSLGMISQLELNAITADYQAQENTVKTKEINLFNAKCNYDWFLKGMSQS</sequence>
<dbReference type="SUPFAM" id="SSF56954">
    <property type="entry name" value="Outer membrane efflux proteins (OEP)"/>
    <property type="match status" value="1"/>
</dbReference>
<dbReference type="Proteomes" id="UP000006346">
    <property type="component" value="Chromosome"/>
</dbReference>
<dbReference type="PATRIC" id="fig|768706.3.peg.5402"/>
<feature type="coiled-coil region" evidence="1">
    <location>
        <begin position="61"/>
        <end position="88"/>
    </location>
</feature>
<keyword evidence="2" id="KW-0732">Signal</keyword>
<dbReference type="KEGG" id="dor:Desor_5305"/>
<name>G7WC66_DESOD</name>
<dbReference type="RefSeq" id="WP_014187488.1">
    <property type="nucleotide sequence ID" value="NC_016584.1"/>
</dbReference>
<feature type="chain" id="PRO_5003505029" description="Outer membrane protein" evidence="2">
    <location>
        <begin position="25"/>
        <end position="388"/>
    </location>
</feature>
<keyword evidence="1" id="KW-0175">Coiled coil</keyword>
<evidence type="ECO:0000313" key="3">
    <source>
        <dbReference type="EMBL" id="AET70684.1"/>
    </source>
</evidence>
<evidence type="ECO:0000256" key="1">
    <source>
        <dbReference type="SAM" id="Coils"/>
    </source>
</evidence>
<keyword evidence="4" id="KW-1185">Reference proteome</keyword>
<protein>
    <recommendedName>
        <fullName evidence="5">Outer membrane protein</fullName>
    </recommendedName>
</protein>
<feature type="signal peptide" evidence="2">
    <location>
        <begin position="1"/>
        <end position="24"/>
    </location>
</feature>
<feature type="coiled-coil region" evidence="1">
    <location>
        <begin position="252"/>
        <end position="339"/>
    </location>
</feature>
<evidence type="ECO:0000313" key="4">
    <source>
        <dbReference type="Proteomes" id="UP000006346"/>
    </source>
</evidence>
<evidence type="ECO:0008006" key="5">
    <source>
        <dbReference type="Google" id="ProtNLM"/>
    </source>
</evidence>
<proteinExistence type="predicted"/>
<organism evidence="3 4">
    <name type="scientific">Desulfosporosinus orientis (strain ATCC 19365 / DSM 765 / NCIMB 8382 / VKM B-1628 / Singapore I)</name>
    <name type="common">Desulfotomaculum orientis</name>
    <dbReference type="NCBI Taxonomy" id="768706"/>
    <lineage>
        <taxon>Bacteria</taxon>
        <taxon>Bacillati</taxon>
        <taxon>Bacillota</taxon>
        <taxon>Clostridia</taxon>
        <taxon>Eubacteriales</taxon>
        <taxon>Desulfitobacteriaceae</taxon>
        <taxon>Desulfosporosinus</taxon>
    </lineage>
</organism>
<dbReference type="EMBL" id="CP003108">
    <property type="protein sequence ID" value="AET70684.1"/>
    <property type="molecule type" value="Genomic_DNA"/>
</dbReference>
<accession>G7WC66</accession>
<dbReference type="Gene3D" id="1.20.1600.10">
    <property type="entry name" value="Outer membrane efflux proteins (OEP)"/>
    <property type="match status" value="2"/>
</dbReference>
<dbReference type="HOGENOM" id="CLU_701556_0_0_9"/>
<reference evidence="3 4" key="2">
    <citation type="journal article" date="2012" name="J. Bacteriol.">
        <title>Complete genome sequences of Desulfosporosinus orientis DSM765T, Desulfosporosinus youngiae DSM17734T, Desulfosporosinus meridiei DSM13257T, and Desulfosporosinus acidiphilus DSM22704T.</title>
        <authorList>
            <person name="Pester M."/>
            <person name="Brambilla E."/>
            <person name="Alazard D."/>
            <person name="Rattei T."/>
            <person name="Weinmaier T."/>
            <person name="Han J."/>
            <person name="Lucas S."/>
            <person name="Lapidus A."/>
            <person name="Cheng J.F."/>
            <person name="Goodwin L."/>
            <person name="Pitluck S."/>
            <person name="Peters L."/>
            <person name="Ovchinnikova G."/>
            <person name="Teshima H."/>
            <person name="Detter J.C."/>
            <person name="Han C.S."/>
            <person name="Tapia R."/>
            <person name="Land M.L."/>
            <person name="Hauser L."/>
            <person name="Kyrpides N.C."/>
            <person name="Ivanova N.N."/>
            <person name="Pagani I."/>
            <person name="Huntmann M."/>
            <person name="Wei C.L."/>
            <person name="Davenport K.W."/>
            <person name="Daligault H."/>
            <person name="Chain P.S."/>
            <person name="Chen A."/>
            <person name="Mavromatis K."/>
            <person name="Markowitz V."/>
            <person name="Szeto E."/>
            <person name="Mikhailova N."/>
            <person name="Pati A."/>
            <person name="Wagner M."/>
            <person name="Woyke T."/>
            <person name="Ollivier B."/>
            <person name="Klenk H.P."/>
            <person name="Spring S."/>
            <person name="Loy A."/>
        </authorList>
    </citation>
    <scope>NUCLEOTIDE SEQUENCE [LARGE SCALE GENOMIC DNA]</scope>
    <source>
        <strain evidence="4">ATCC 19365 / DSM 765 / NCIMB 8382 / VKM B-1628</strain>
    </source>
</reference>
<dbReference type="STRING" id="768706.Desor_5305"/>
<dbReference type="OrthoDB" id="1903697at2"/>
<gene>
    <name evidence="3" type="ordered locus">Desor_5305</name>
</gene>
<dbReference type="AlphaFoldDB" id="G7WC66"/>
<evidence type="ECO:0000256" key="2">
    <source>
        <dbReference type="SAM" id="SignalP"/>
    </source>
</evidence>